<proteinExistence type="predicted"/>
<dbReference type="EMBL" id="PP511884">
    <property type="protein sequence ID" value="XCD08515.1"/>
    <property type="molecule type" value="Genomic_DNA"/>
</dbReference>
<evidence type="ECO:0000256" key="1">
    <source>
        <dbReference type="SAM" id="Coils"/>
    </source>
</evidence>
<sequence>MAFLDFLPVIGQVSTAIGNAVSTNSTNRTNMRINQMNNEFNAAEAEKARQFQLDMWNRENEYNTASAQRSRLESAGLNPYLMMNGGSAGTASSVGSSASASASSPLSMQRQDFSGIGNALSSALQIANQTRDTNANVQYLQGQKNLADAQANNILSNIDWGRLTPEYKRWSQTTGLLRTGLQYQTDRQNLRNMEWSSKLIQAQRVGQLLDNQSKRVLNTYLDEGQRLQLQIMASDYYDRMASGHLKYQQAVSELSKRLLMDAQAAGHRISNKIAGDTAEKYIQALNSENQASIDINSPFMTKEGRKDAASVMSVRMDALNQEWNYSKRYWKEGLNAINTIGNAVGNAGNLRRPSRSTYVYGNRTYNNY</sequence>
<reference evidence="2" key="1">
    <citation type="submission" date="2024-03" db="EMBL/GenBank/DDBJ databases">
        <title>Diverse circular DNA viruses in blood, oral, and fecal samples of captive lemurs.</title>
        <authorList>
            <person name="Paietta E.N."/>
            <person name="Kraberger S."/>
            <person name="Lund M.C."/>
            <person name="Custer J.M."/>
            <person name="Vargas K.M."/>
            <person name="Ehmke E.E."/>
            <person name="Yoder A.D."/>
            <person name="Varsani A."/>
        </authorList>
    </citation>
    <scope>NUCLEOTIDE SEQUENCE</scope>
    <source>
        <strain evidence="2">Duke_43SS_32</strain>
    </source>
</reference>
<keyword evidence="1" id="KW-0175">Coiled coil</keyword>
<accession>A0AAU8B9S0</accession>
<evidence type="ECO:0000313" key="2">
    <source>
        <dbReference type="EMBL" id="XCD08515.1"/>
    </source>
</evidence>
<feature type="coiled-coil region" evidence="1">
    <location>
        <begin position="26"/>
        <end position="53"/>
    </location>
</feature>
<protein>
    <submittedName>
        <fullName evidence="2">DNA pilot protein</fullName>
    </submittedName>
</protein>
<name>A0AAU8B9S0_9VIRU</name>
<organism evidence="2">
    <name type="scientific">Dulem virus 244</name>
    <dbReference type="NCBI Taxonomy" id="3145721"/>
    <lineage>
        <taxon>Viruses</taxon>
        <taxon>Monodnaviria</taxon>
        <taxon>Sangervirae</taxon>
        <taxon>Phixviricota</taxon>
        <taxon>Malgrandaviricetes</taxon>
        <taxon>Petitvirales</taxon>
        <taxon>Microviridae</taxon>
        <taxon>Microvirus</taxon>
    </lineage>
</organism>